<proteinExistence type="predicted"/>
<organism evidence="1 2">
    <name type="scientific">Paenibacillus nuruki</name>
    <dbReference type="NCBI Taxonomy" id="1886670"/>
    <lineage>
        <taxon>Bacteria</taxon>
        <taxon>Bacillati</taxon>
        <taxon>Bacillota</taxon>
        <taxon>Bacilli</taxon>
        <taxon>Bacillales</taxon>
        <taxon>Paenibacillaceae</taxon>
        <taxon>Paenibacillus</taxon>
    </lineage>
</organism>
<evidence type="ECO:0000313" key="1">
    <source>
        <dbReference type="EMBL" id="ODP28745.1"/>
    </source>
</evidence>
<evidence type="ECO:0000313" key="2">
    <source>
        <dbReference type="Proteomes" id="UP000094578"/>
    </source>
</evidence>
<evidence type="ECO:0008006" key="3">
    <source>
        <dbReference type="Google" id="ProtNLM"/>
    </source>
</evidence>
<accession>A0A1E3L6E8</accession>
<dbReference type="AlphaFoldDB" id="A0A1E3L6E8"/>
<dbReference type="STRING" id="1886670.PTI45_01721"/>
<dbReference type="Proteomes" id="UP000094578">
    <property type="component" value="Unassembled WGS sequence"/>
</dbReference>
<name>A0A1E3L6E8_9BACL</name>
<dbReference type="RefSeq" id="WP_069327158.1">
    <property type="nucleotide sequence ID" value="NZ_MDER01000034.1"/>
</dbReference>
<reference evidence="1 2" key="1">
    <citation type="submission" date="2016-08" db="EMBL/GenBank/DDBJ databases">
        <title>Genome sequencing of Paenibacillus sp. TI45-13ar, isolated from Korean traditional nuruk.</title>
        <authorList>
            <person name="Kim S.-J."/>
        </authorList>
    </citation>
    <scope>NUCLEOTIDE SEQUENCE [LARGE SCALE GENOMIC DNA]</scope>
    <source>
        <strain evidence="1 2">TI45-13ar</strain>
    </source>
</reference>
<keyword evidence="2" id="KW-1185">Reference proteome</keyword>
<comment type="caution">
    <text evidence="1">The sequence shown here is derived from an EMBL/GenBank/DDBJ whole genome shotgun (WGS) entry which is preliminary data.</text>
</comment>
<dbReference type="InterPro" id="IPR027417">
    <property type="entry name" value="P-loop_NTPase"/>
</dbReference>
<dbReference type="Gene3D" id="3.40.50.10850">
    <property type="entry name" value="Ntrc-like two-domain protein"/>
    <property type="match status" value="1"/>
</dbReference>
<dbReference type="Gene3D" id="3.40.50.300">
    <property type="entry name" value="P-loop containing nucleotide triphosphate hydrolases"/>
    <property type="match status" value="1"/>
</dbReference>
<gene>
    <name evidence="1" type="ORF">PTI45_01721</name>
</gene>
<dbReference type="EMBL" id="MDER01000034">
    <property type="protein sequence ID" value="ODP28745.1"/>
    <property type="molecule type" value="Genomic_DNA"/>
</dbReference>
<protein>
    <recommendedName>
        <fullName evidence="3">CobQ/CobB/MinD/ParA nucleotide binding domain-containing protein</fullName>
    </recommendedName>
</protein>
<sequence length="379" mass="43595">MAPVHIVLGVEDSQYIELLLRYVRESEYGSKVRIRAFSNIATFRTYMNIGEHSGLVAAEESFLKSWLDSENIQQYRWVCLNEYGETTLEGPSIAKYQPLQSLLEQLCAMTKPTSTDVVRRDNRTIVTMVHSAVPGSGKSITAINMVKQLSMSGHHVFYLNLESASSTWLLHWDQQREQSNGLSRLLYDLQAFAEKKEIPTHLPSSYAIHAEEMKADTFEPPENLNELLRMTAEETQMLIRYLVNSGEYDHIVIDGESSWHERIQVALQESDRVLWLMTDDLPCMNKTAIWMSYWENHYASLYQELRAKTSFVMNKFNGSIVNVLPLEDMQLEGTLAYVPSWKQVTNSELLWCSPIFQRDILKLCQSGTYDIYSTDGVKM</sequence>
<dbReference type="SUPFAM" id="SSF52540">
    <property type="entry name" value="P-loop containing nucleoside triphosphate hydrolases"/>
    <property type="match status" value="1"/>
</dbReference>